<dbReference type="Proteomes" id="UP000236724">
    <property type="component" value="Unassembled WGS sequence"/>
</dbReference>
<protein>
    <submittedName>
        <fullName evidence="1">Uncharacterized protein</fullName>
    </submittedName>
</protein>
<keyword evidence="2" id="KW-1185">Reference proteome</keyword>
<name>A0A1H6F7S1_9GAMM</name>
<evidence type="ECO:0000313" key="2">
    <source>
        <dbReference type="Proteomes" id="UP000236724"/>
    </source>
</evidence>
<dbReference type="EMBL" id="FMSV02000216">
    <property type="protein sequence ID" value="SEH05369.1"/>
    <property type="molecule type" value="Genomic_DNA"/>
</dbReference>
<accession>A0A1H6F7S1</accession>
<dbReference type="AlphaFoldDB" id="A0A1H6F7S1"/>
<reference evidence="1 2" key="1">
    <citation type="submission" date="2016-10" db="EMBL/GenBank/DDBJ databases">
        <authorList>
            <person name="de Groot N.N."/>
        </authorList>
    </citation>
    <scope>NUCLEOTIDE SEQUENCE [LARGE SCALE GENOMIC DNA]</scope>
    <source>
        <strain evidence="1">MBHS1</strain>
    </source>
</reference>
<gene>
    <name evidence="1" type="ORF">MBHS_01222</name>
</gene>
<organism evidence="1 2">
    <name type="scientific">Candidatus Venteria ishoeyi</name>
    <dbReference type="NCBI Taxonomy" id="1899563"/>
    <lineage>
        <taxon>Bacteria</taxon>
        <taxon>Pseudomonadati</taxon>
        <taxon>Pseudomonadota</taxon>
        <taxon>Gammaproteobacteria</taxon>
        <taxon>Thiotrichales</taxon>
        <taxon>Thiotrichaceae</taxon>
        <taxon>Venteria</taxon>
    </lineage>
</organism>
<evidence type="ECO:0000313" key="1">
    <source>
        <dbReference type="EMBL" id="SEH05369.1"/>
    </source>
</evidence>
<proteinExistence type="predicted"/>
<sequence>MEPFIEIVMDNERLLKNTLHYGQLMWNKGVAENFPNHAKSKDIEDMFPKFMTEQKNPDLAMIFLTRKRERFNNENFFIIKIASNIKENVSLSISVVAVPAE</sequence>